<dbReference type="InterPro" id="IPR036388">
    <property type="entry name" value="WH-like_DNA-bd_sf"/>
</dbReference>
<dbReference type="SMART" id="SM00421">
    <property type="entry name" value="HTH_LUXR"/>
    <property type="match status" value="1"/>
</dbReference>
<dbReference type="EMBL" id="BAAARW010000012">
    <property type="protein sequence ID" value="GAA2418304.1"/>
    <property type="molecule type" value="Genomic_DNA"/>
</dbReference>
<organism evidence="5 6">
    <name type="scientific">Actinomadura vinacea</name>
    <dbReference type="NCBI Taxonomy" id="115336"/>
    <lineage>
        <taxon>Bacteria</taxon>
        <taxon>Bacillati</taxon>
        <taxon>Actinomycetota</taxon>
        <taxon>Actinomycetes</taxon>
        <taxon>Streptosporangiales</taxon>
        <taxon>Thermomonosporaceae</taxon>
        <taxon>Actinomadura</taxon>
    </lineage>
</organism>
<dbReference type="Gene3D" id="1.10.10.10">
    <property type="entry name" value="Winged helix-like DNA-binding domain superfamily/Winged helix DNA-binding domain"/>
    <property type="match status" value="1"/>
</dbReference>
<evidence type="ECO:0000256" key="3">
    <source>
        <dbReference type="SAM" id="MobiDB-lite"/>
    </source>
</evidence>
<protein>
    <submittedName>
        <fullName evidence="5">LuxR family transcriptional regulator</fullName>
    </submittedName>
</protein>
<evidence type="ECO:0000313" key="6">
    <source>
        <dbReference type="Proteomes" id="UP001501231"/>
    </source>
</evidence>
<name>A0ABN3IZD8_9ACTN</name>
<keyword evidence="6" id="KW-1185">Reference proteome</keyword>
<dbReference type="CDD" id="cd06170">
    <property type="entry name" value="LuxR_C_like"/>
    <property type="match status" value="1"/>
</dbReference>
<dbReference type="Proteomes" id="UP001501231">
    <property type="component" value="Unassembled WGS sequence"/>
</dbReference>
<evidence type="ECO:0000259" key="4">
    <source>
        <dbReference type="SMART" id="SM00421"/>
    </source>
</evidence>
<dbReference type="PANTHER" id="PTHR16305">
    <property type="entry name" value="TESTICULAR SOLUBLE ADENYLYL CYCLASE"/>
    <property type="match status" value="1"/>
</dbReference>
<keyword evidence="2" id="KW-0067">ATP-binding</keyword>
<feature type="domain" description="HTH luxR-type" evidence="4">
    <location>
        <begin position="798"/>
        <end position="850"/>
    </location>
</feature>
<keyword evidence="1" id="KW-0547">Nucleotide-binding</keyword>
<dbReference type="SUPFAM" id="SSF52540">
    <property type="entry name" value="P-loop containing nucleoside triphosphate hydrolases"/>
    <property type="match status" value="1"/>
</dbReference>
<evidence type="ECO:0000256" key="2">
    <source>
        <dbReference type="ARBA" id="ARBA00022840"/>
    </source>
</evidence>
<evidence type="ECO:0000313" key="5">
    <source>
        <dbReference type="EMBL" id="GAA2418304.1"/>
    </source>
</evidence>
<dbReference type="Pfam" id="PF00196">
    <property type="entry name" value="GerE"/>
    <property type="match status" value="1"/>
</dbReference>
<dbReference type="SUPFAM" id="SSF46894">
    <property type="entry name" value="C-terminal effector domain of the bipartite response regulators"/>
    <property type="match status" value="1"/>
</dbReference>
<gene>
    <name evidence="5" type="ORF">GCM10010191_31280</name>
</gene>
<proteinExistence type="predicted"/>
<accession>A0ABN3IZD8</accession>
<comment type="caution">
    <text evidence="5">The sequence shown here is derived from an EMBL/GenBank/DDBJ whole genome shotgun (WGS) entry which is preliminary data.</text>
</comment>
<dbReference type="InterPro" id="IPR041664">
    <property type="entry name" value="AAA_16"/>
</dbReference>
<dbReference type="InterPro" id="IPR016032">
    <property type="entry name" value="Sig_transdc_resp-reg_C-effctor"/>
</dbReference>
<sequence length="867" mass="91326">MGSLLSERTVQGVVVAGDAGVGKTRLVKEALDRLEPAAFTVVRACGTVADAGIPFGAFGHVLPVEGVATAIVNPLRWASEALRSLAAAPLLVTVDDAHLLDPTSAALVHHLVLHREARVVATVRTGAAVPDPVTALWKDDLARRLDLVPLTMAESQAVVEAALDGQLGAATARRLYHSTQGNLLFLHELVLTGLGERRLAEARGVWHWHGDLPLSPRLRELIEARLGTLDEAEREVLEYAALGEPLGAATLAALTSEDAVERAEARHLIASSGVGRRLEIRTAHPLYGEVARAHAGPERVRERLAALAAALQGTGMRRHGDVLRVAAWHLDAGAPAGGDLLLAACGQAWTLHDMDLAERCGRAALAAGVDAAATVRIAPVLLLAGRHDEVEEHLARAAAEPLDEPTRAGLVSMRAFNLAMGLGDEERAERMLDEAADQTAEPASRQSLLGYQALGRVYAARFDEAEATVARVRAAGPVRPEAAALTGAADALRLMLTGRYDEAVALASNALEDPSGWLEYMPSLVAAFSDARAAASVFAGDLAAADGYIAYGEALFTEDHLSPVAATTSRTLRVEYCLLRGDVRRAVRWAHEAASHGSRTIRAMSGHGHEELAYAAAVAGDAATATTAARVAERRRIGGGRIFHFRAYLARAWIRAAAGDVAGAAETALDAAARFEERSLRPYAMFALHDAVRLGAPGPARDRLAALADRTGGRLVRLCARHADAAARRDAAALDEVSGAFADAGLTLFAAETAAEAARAHGRRAARSREANAAATRAWLLAGNCPGARTPVLSGLAAPELTARQLEIARLAASGLGHREIADRLVLSVRTVANHLQAVYDRLGGVSLWGDDPPHPSGRSETPPPLR</sequence>
<evidence type="ECO:0000256" key="1">
    <source>
        <dbReference type="ARBA" id="ARBA00022741"/>
    </source>
</evidence>
<dbReference type="PANTHER" id="PTHR16305:SF35">
    <property type="entry name" value="TRANSCRIPTIONAL ACTIVATOR DOMAIN"/>
    <property type="match status" value="1"/>
</dbReference>
<dbReference type="Pfam" id="PF13191">
    <property type="entry name" value="AAA_16"/>
    <property type="match status" value="1"/>
</dbReference>
<dbReference type="PRINTS" id="PR00038">
    <property type="entry name" value="HTHLUXR"/>
</dbReference>
<dbReference type="InterPro" id="IPR000792">
    <property type="entry name" value="Tscrpt_reg_LuxR_C"/>
</dbReference>
<dbReference type="InterPro" id="IPR027417">
    <property type="entry name" value="P-loop_NTPase"/>
</dbReference>
<feature type="region of interest" description="Disordered" evidence="3">
    <location>
        <begin position="847"/>
        <end position="867"/>
    </location>
</feature>
<reference evidence="5 6" key="1">
    <citation type="journal article" date="2019" name="Int. J. Syst. Evol. Microbiol.">
        <title>The Global Catalogue of Microorganisms (GCM) 10K type strain sequencing project: providing services to taxonomists for standard genome sequencing and annotation.</title>
        <authorList>
            <consortium name="The Broad Institute Genomics Platform"/>
            <consortium name="The Broad Institute Genome Sequencing Center for Infectious Disease"/>
            <person name="Wu L."/>
            <person name="Ma J."/>
        </authorList>
    </citation>
    <scope>NUCLEOTIDE SEQUENCE [LARGE SCALE GENOMIC DNA]</scope>
    <source>
        <strain evidence="5 6">JCM 3325</strain>
    </source>
</reference>